<feature type="compositionally biased region" description="Basic and acidic residues" evidence="1">
    <location>
        <begin position="39"/>
        <end position="65"/>
    </location>
</feature>
<dbReference type="AlphaFoldDB" id="A0A0M0KAZ7"/>
<gene>
    <name evidence="2" type="ORF">Ctob_016484</name>
</gene>
<keyword evidence="3" id="KW-1185">Reference proteome</keyword>
<evidence type="ECO:0000313" key="2">
    <source>
        <dbReference type="EMBL" id="KOO35944.1"/>
    </source>
</evidence>
<sequence length="245" mass="28107">MPPRSSKGKAPVVPVTKGKKNTVPESDDEEHDLQVQEELLIRKKATPERFSFTERSSKKAPAETPKKKKKRSFHDLQGFGDLSRTRRRTRYKYFDKKKEKDAHAHIVAAVHQQGPKTGQPTGNMYFAIHIPFGENEPFKALVSKVAHVERPNFFEEQKEWAVKVPTKEVALRLFESIKTSPKMRKTSSQLNLELDVSPFDKVKRPHFTLATSATQFETRNDGILPRSIMIVGNAFDFKEFLKAKF</sequence>
<feature type="region of interest" description="Disordered" evidence="1">
    <location>
        <begin position="1"/>
        <end position="81"/>
    </location>
</feature>
<evidence type="ECO:0000256" key="1">
    <source>
        <dbReference type="SAM" id="MobiDB-lite"/>
    </source>
</evidence>
<accession>A0A0M0KAZ7</accession>
<reference evidence="3" key="1">
    <citation type="journal article" date="2015" name="PLoS Genet.">
        <title>Genome Sequence and Transcriptome Analyses of Chrysochromulina tobin: Metabolic Tools for Enhanced Algal Fitness in the Prominent Order Prymnesiales (Haptophyceae).</title>
        <authorList>
            <person name="Hovde B.T."/>
            <person name="Deodato C.R."/>
            <person name="Hunsperger H.M."/>
            <person name="Ryken S.A."/>
            <person name="Yost W."/>
            <person name="Jha R.K."/>
            <person name="Patterson J."/>
            <person name="Monnat R.J. Jr."/>
            <person name="Barlow S.B."/>
            <person name="Starkenburg S.R."/>
            <person name="Cattolico R.A."/>
        </authorList>
    </citation>
    <scope>NUCLEOTIDE SEQUENCE</scope>
    <source>
        <strain evidence="3">CCMP291</strain>
    </source>
</reference>
<proteinExistence type="predicted"/>
<organism evidence="2 3">
    <name type="scientific">Chrysochromulina tobinii</name>
    <dbReference type="NCBI Taxonomy" id="1460289"/>
    <lineage>
        <taxon>Eukaryota</taxon>
        <taxon>Haptista</taxon>
        <taxon>Haptophyta</taxon>
        <taxon>Prymnesiophyceae</taxon>
        <taxon>Prymnesiales</taxon>
        <taxon>Chrysochromulinaceae</taxon>
        <taxon>Chrysochromulina</taxon>
    </lineage>
</organism>
<dbReference type="EMBL" id="JWZX01000696">
    <property type="protein sequence ID" value="KOO35944.1"/>
    <property type="molecule type" value="Genomic_DNA"/>
</dbReference>
<evidence type="ECO:0000313" key="3">
    <source>
        <dbReference type="Proteomes" id="UP000037460"/>
    </source>
</evidence>
<comment type="caution">
    <text evidence="2">The sequence shown here is derived from an EMBL/GenBank/DDBJ whole genome shotgun (WGS) entry which is preliminary data.</text>
</comment>
<name>A0A0M0KAZ7_9EUKA</name>
<dbReference type="Proteomes" id="UP000037460">
    <property type="component" value="Unassembled WGS sequence"/>
</dbReference>
<feature type="non-terminal residue" evidence="2">
    <location>
        <position position="245"/>
    </location>
</feature>
<protein>
    <submittedName>
        <fullName evidence="2">Uncharacterized protein</fullName>
    </submittedName>
</protein>